<dbReference type="eggNOG" id="ENOG50326IS">
    <property type="taxonomic scope" value="Bacteria"/>
</dbReference>
<dbReference type="Proteomes" id="UP000007463">
    <property type="component" value="Chromosome"/>
</dbReference>
<organism evidence="1 2">
    <name type="scientific">Fluviicola taffensis (strain DSM 16823 / NCIMB 13979 / RW262)</name>
    <dbReference type="NCBI Taxonomy" id="755732"/>
    <lineage>
        <taxon>Bacteria</taxon>
        <taxon>Pseudomonadati</taxon>
        <taxon>Bacteroidota</taxon>
        <taxon>Flavobacteriia</taxon>
        <taxon>Flavobacteriales</taxon>
        <taxon>Crocinitomicaceae</taxon>
        <taxon>Fluviicola</taxon>
    </lineage>
</organism>
<dbReference type="AlphaFoldDB" id="F2IK84"/>
<reference evidence="1 2" key="1">
    <citation type="journal article" date="2011" name="Stand. Genomic Sci.">
        <title>Complete genome sequence of the gliding freshwater bacterium Fluviicola taffensis type strain (RW262).</title>
        <authorList>
            <person name="Woyke T."/>
            <person name="Chertkov O."/>
            <person name="Lapidus A."/>
            <person name="Nolan M."/>
            <person name="Lucas S."/>
            <person name="Del Rio T.G."/>
            <person name="Tice H."/>
            <person name="Cheng J.F."/>
            <person name="Tapia R."/>
            <person name="Han C."/>
            <person name="Goodwin L."/>
            <person name="Pitluck S."/>
            <person name="Liolios K."/>
            <person name="Pagani I."/>
            <person name="Ivanova N."/>
            <person name="Huntemann M."/>
            <person name="Mavromatis K."/>
            <person name="Mikhailova N."/>
            <person name="Pati A."/>
            <person name="Chen A."/>
            <person name="Palaniappan K."/>
            <person name="Land M."/>
            <person name="Hauser L."/>
            <person name="Brambilla E.M."/>
            <person name="Rohde M."/>
            <person name="Mwirichia R."/>
            <person name="Sikorski J."/>
            <person name="Tindall B.J."/>
            <person name="Goker M."/>
            <person name="Bristow J."/>
            <person name="Eisen J.A."/>
            <person name="Markowitz V."/>
            <person name="Hugenholtz P."/>
            <person name="Klenk H.P."/>
            <person name="Kyrpides N.C."/>
        </authorList>
    </citation>
    <scope>NUCLEOTIDE SEQUENCE [LARGE SCALE GENOMIC DNA]</scope>
    <source>
        <strain evidence="2">DSM 16823 / RW262 / RW262</strain>
    </source>
</reference>
<keyword evidence="2" id="KW-1185">Reference proteome</keyword>
<reference evidence="2" key="2">
    <citation type="submission" date="2011-02" db="EMBL/GenBank/DDBJ databases">
        <title>The complete genome of Fluviicola taffensis DSM 16823.</title>
        <authorList>
            <consortium name="US DOE Joint Genome Institute (JGI-PGF)"/>
            <person name="Lucas S."/>
            <person name="Copeland A."/>
            <person name="Lapidus A."/>
            <person name="Bruce D."/>
            <person name="Goodwin L."/>
            <person name="Pitluck S."/>
            <person name="Kyrpides N."/>
            <person name="Mavromatis K."/>
            <person name="Ivanova N."/>
            <person name="Mikhailova N."/>
            <person name="Pagani I."/>
            <person name="Chertkov O."/>
            <person name="Detter J.C."/>
            <person name="Han C."/>
            <person name="Tapia R."/>
            <person name="Land M."/>
            <person name="Hauser L."/>
            <person name="Markowitz V."/>
            <person name="Cheng J.-F."/>
            <person name="Hugenholtz P."/>
            <person name="Woyke T."/>
            <person name="Wu D."/>
            <person name="Tindall B."/>
            <person name="Pomrenke H.G."/>
            <person name="Brambilla E."/>
            <person name="Klenk H.-P."/>
            <person name="Eisen J.A."/>
        </authorList>
    </citation>
    <scope>NUCLEOTIDE SEQUENCE [LARGE SCALE GENOMIC DNA]</scope>
    <source>
        <strain evidence="2">DSM 16823 / RW262 / RW262</strain>
    </source>
</reference>
<dbReference type="STRING" id="755732.Fluta_2001"/>
<dbReference type="EMBL" id="CP002542">
    <property type="protein sequence ID" value="AEA43987.1"/>
    <property type="molecule type" value="Genomic_DNA"/>
</dbReference>
<accession>F2IK84</accession>
<proteinExistence type="predicted"/>
<sequence length="218" mass="23634">MKTNEITALNAQLVELLGAANKGVNVEIAEADFDLLKNGKYALCFAKKVGDNFNVVWKSSKDFLMLNSFTWTPLYQLFGTNSFKGGVTVKASTYNQKCGLGQTCTLDANGKLSSAVDGGSKTALHLTNQYGPVHAGVNQMVTGIDGKEEALPIYVSEKQIIKGTNDLTPKESVLVWFEQNIETSTMFSTSRSNAVELDLTGTNQISVNYSEGEWIIVG</sequence>
<dbReference type="KEGG" id="fte:Fluta_2001"/>
<gene>
    <name evidence="1" type="ordered locus">Fluta_2001</name>
</gene>
<dbReference type="HOGENOM" id="CLU_108458_0_0_10"/>
<dbReference type="RefSeq" id="WP_013686757.1">
    <property type="nucleotide sequence ID" value="NC_015321.1"/>
</dbReference>
<evidence type="ECO:0000313" key="1">
    <source>
        <dbReference type="EMBL" id="AEA43987.1"/>
    </source>
</evidence>
<evidence type="ECO:0000313" key="2">
    <source>
        <dbReference type="Proteomes" id="UP000007463"/>
    </source>
</evidence>
<name>F2IK84_FLUTR</name>
<protein>
    <submittedName>
        <fullName evidence="1">Uncharacterized protein</fullName>
    </submittedName>
</protein>
<dbReference type="OrthoDB" id="1467427at2"/>